<accession>A0A0F3MSF4</accession>
<keyword evidence="2" id="KW-0547">Nucleotide-binding</keyword>
<dbReference type="InterPro" id="IPR040198">
    <property type="entry name" value="Fido_containing"/>
</dbReference>
<dbReference type="InterPro" id="IPR003812">
    <property type="entry name" value="Fido"/>
</dbReference>
<dbReference type="Gene3D" id="1.10.1660.10">
    <property type="match status" value="1"/>
</dbReference>
<comment type="caution">
    <text evidence="6">The sequence shown here is derived from an EMBL/GenBank/DDBJ whole genome shotgun (WGS) entry which is preliminary data.</text>
</comment>
<feature type="active site" evidence="1">
    <location>
        <position position="172"/>
    </location>
</feature>
<dbReference type="EMBL" id="LANQ01000001">
    <property type="protein sequence ID" value="KJV58660.1"/>
    <property type="molecule type" value="Genomic_DNA"/>
</dbReference>
<reference evidence="6 7" key="1">
    <citation type="submission" date="2015-01" db="EMBL/GenBank/DDBJ databases">
        <title>Genome Sequencing of Rickettsiales.</title>
        <authorList>
            <person name="Daugherty S.C."/>
            <person name="Su Q."/>
            <person name="Abolude K."/>
            <person name="Beier-Sexton M."/>
            <person name="Carlyon J.A."/>
            <person name="Carter R."/>
            <person name="Day N.P."/>
            <person name="Dumler S.J."/>
            <person name="Dyachenko V."/>
            <person name="Godinez A."/>
            <person name="Kurtti T.J."/>
            <person name="Lichay M."/>
            <person name="Mullins K.E."/>
            <person name="Ott S."/>
            <person name="Pappas-Brown V."/>
            <person name="Paris D.H."/>
            <person name="Patel P."/>
            <person name="Richards A.L."/>
            <person name="Sadzewicz L."/>
            <person name="Sears K."/>
            <person name="Seidman D."/>
            <person name="Sengamalay N."/>
            <person name="Stenos J."/>
            <person name="Tallon L.J."/>
            <person name="Vincent G."/>
            <person name="Fraser C.M."/>
            <person name="Munderloh U."/>
            <person name="Dunning-Hotopp J.C."/>
        </authorList>
    </citation>
    <scope>NUCLEOTIDE SEQUENCE [LARGE SCALE GENOMIC DNA]</scope>
    <source>
        <strain evidence="6 7">Pedreira</strain>
    </source>
</reference>
<proteinExistence type="predicted"/>
<dbReference type="Pfam" id="PF02661">
    <property type="entry name" value="Fic"/>
    <property type="match status" value="1"/>
</dbReference>
<feature type="domain" description="Fido" evidence="5">
    <location>
        <begin position="94"/>
        <end position="230"/>
    </location>
</feature>
<evidence type="ECO:0000256" key="3">
    <source>
        <dbReference type="PIRSR" id="PIRSR640198-3"/>
    </source>
</evidence>
<dbReference type="Pfam" id="PF13411">
    <property type="entry name" value="MerR_1"/>
    <property type="match status" value="1"/>
</dbReference>
<organism evidence="6 7">
    <name type="scientific">Rickettsia felis str. Pedreira</name>
    <dbReference type="NCBI Taxonomy" id="1359196"/>
    <lineage>
        <taxon>Bacteria</taxon>
        <taxon>Pseudomonadati</taxon>
        <taxon>Pseudomonadota</taxon>
        <taxon>Alphaproteobacteria</taxon>
        <taxon>Rickettsiales</taxon>
        <taxon>Rickettsiaceae</taxon>
        <taxon>Rickettsieae</taxon>
        <taxon>Rickettsia</taxon>
        <taxon>spotted fever group</taxon>
    </lineage>
</organism>
<dbReference type="Gene3D" id="1.10.3290.10">
    <property type="entry name" value="Fido-like domain"/>
    <property type="match status" value="1"/>
</dbReference>
<dbReference type="GO" id="GO:0006355">
    <property type="term" value="P:regulation of DNA-templated transcription"/>
    <property type="evidence" value="ECO:0007669"/>
    <property type="project" value="InterPro"/>
</dbReference>
<dbReference type="RefSeq" id="WP_011271608.1">
    <property type="nucleotide sequence ID" value="NZ_LANQ01000001.1"/>
</dbReference>
<evidence type="ECO:0000313" key="6">
    <source>
        <dbReference type="EMBL" id="KJV58660.1"/>
    </source>
</evidence>
<evidence type="ECO:0000256" key="1">
    <source>
        <dbReference type="PIRSR" id="PIRSR640198-1"/>
    </source>
</evidence>
<dbReference type="SMART" id="SM00422">
    <property type="entry name" value="HTH_MERR"/>
    <property type="match status" value="1"/>
</dbReference>
<dbReference type="CDD" id="cd00592">
    <property type="entry name" value="HTH_MerR-like"/>
    <property type="match status" value="1"/>
</dbReference>
<keyword evidence="2" id="KW-0067">ATP-binding</keyword>
<sequence>MQYNIIDKKKKQLDEFRPLSPELAKNLDEWFKVELTYTSNAIEGNTLSRGETAIVIEKGLTIGGKTLVEHLEATNHAKALDVVYKLAKKKYSQITEKDILAIHHTILHGIDDYNAGHYRHVPVRISGSTIVMPNPMKVPALMADFISWLSSVEKIHPIELAAESHYRLVTIHPFSDGNGRTARLLMNLILIMKGYPPAIIRPQERLAYITSLETAQLGGSKEKYQKIIYNAVNRSFDIYLKAVTGQEASDIKKPEKLMKIGELAKAIGETVSTIRFWTKAGLLEIADITRSNYQLYSIEALQQCKKIQQLKKQRLTINEIKDKL</sequence>
<dbReference type="AlphaFoldDB" id="A0A0F3MSF4"/>
<dbReference type="InterPro" id="IPR000551">
    <property type="entry name" value="MerR-type_HTH_dom"/>
</dbReference>
<evidence type="ECO:0000256" key="2">
    <source>
        <dbReference type="PIRSR" id="PIRSR640198-2"/>
    </source>
</evidence>
<feature type="domain" description="HTH merR-type" evidence="4">
    <location>
        <begin position="257"/>
        <end position="324"/>
    </location>
</feature>
<evidence type="ECO:0000313" key="7">
    <source>
        <dbReference type="Proteomes" id="UP000033475"/>
    </source>
</evidence>
<protein>
    <submittedName>
        <fullName evidence="6">MerR regulatory family protein</fullName>
    </submittedName>
</protein>
<dbReference type="GO" id="GO:0005524">
    <property type="term" value="F:ATP binding"/>
    <property type="evidence" value="ECO:0007669"/>
    <property type="project" value="UniProtKB-KW"/>
</dbReference>
<dbReference type="PANTHER" id="PTHR13504:SF38">
    <property type="entry name" value="FIDO DOMAIN-CONTAINING PROTEIN"/>
    <property type="match status" value="1"/>
</dbReference>
<dbReference type="InterPro" id="IPR009061">
    <property type="entry name" value="DNA-bd_dom_put_sf"/>
</dbReference>
<dbReference type="PANTHER" id="PTHR13504">
    <property type="entry name" value="FIDO DOMAIN-CONTAINING PROTEIN DDB_G0283145"/>
    <property type="match status" value="1"/>
</dbReference>
<dbReference type="PROSITE" id="PS51459">
    <property type="entry name" value="FIDO"/>
    <property type="match status" value="1"/>
</dbReference>
<feature type="binding site" evidence="2">
    <location>
        <begin position="176"/>
        <end position="183"/>
    </location>
    <ligand>
        <name>ATP</name>
        <dbReference type="ChEBI" id="CHEBI:30616"/>
    </ligand>
</feature>
<dbReference type="PROSITE" id="PS50937">
    <property type="entry name" value="HTH_MERR_2"/>
    <property type="match status" value="1"/>
</dbReference>
<gene>
    <name evidence="6" type="ORF">RFEPED_1051</name>
</gene>
<dbReference type="GO" id="GO:0003677">
    <property type="term" value="F:DNA binding"/>
    <property type="evidence" value="ECO:0007669"/>
    <property type="project" value="InterPro"/>
</dbReference>
<feature type="site" description="Important for autoinhibition of adenylyltransferase activity" evidence="3">
    <location>
        <position position="43"/>
    </location>
</feature>
<dbReference type="SUPFAM" id="SSF140931">
    <property type="entry name" value="Fic-like"/>
    <property type="match status" value="1"/>
</dbReference>
<dbReference type="InterPro" id="IPR036597">
    <property type="entry name" value="Fido-like_dom_sf"/>
</dbReference>
<name>A0A0F3MSF4_RICFI</name>
<dbReference type="Proteomes" id="UP000033475">
    <property type="component" value="Unassembled WGS sequence"/>
</dbReference>
<dbReference type="PATRIC" id="fig|1359196.3.peg.1019"/>
<evidence type="ECO:0000259" key="4">
    <source>
        <dbReference type="PROSITE" id="PS50937"/>
    </source>
</evidence>
<evidence type="ECO:0000259" key="5">
    <source>
        <dbReference type="PROSITE" id="PS51459"/>
    </source>
</evidence>
<dbReference type="SUPFAM" id="SSF46955">
    <property type="entry name" value="Putative DNA-binding domain"/>
    <property type="match status" value="1"/>
</dbReference>